<sequence>QYAPARWTFIVQLVFIPIDNNDYNALTELHVSLEDLTEFSLKFTYS</sequence>
<feature type="non-terminal residue" evidence="1">
    <location>
        <position position="1"/>
    </location>
</feature>
<proteinExistence type="predicted"/>
<organism evidence="1">
    <name type="scientific">marine sediment metagenome</name>
    <dbReference type="NCBI Taxonomy" id="412755"/>
    <lineage>
        <taxon>unclassified sequences</taxon>
        <taxon>metagenomes</taxon>
        <taxon>ecological metagenomes</taxon>
    </lineage>
</organism>
<gene>
    <name evidence="1" type="ORF">LCGC14_3103370</name>
</gene>
<protein>
    <submittedName>
        <fullName evidence="1">Uncharacterized protein</fullName>
    </submittedName>
</protein>
<evidence type="ECO:0000313" key="1">
    <source>
        <dbReference type="EMBL" id="KKK52589.1"/>
    </source>
</evidence>
<comment type="caution">
    <text evidence="1">The sequence shown here is derived from an EMBL/GenBank/DDBJ whole genome shotgun (WGS) entry which is preliminary data.</text>
</comment>
<accession>A0A0F8YEK7</accession>
<dbReference type="AlphaFoldDB" id="A0A0F8YEK7"/>
<name>A0A0F8YEK7_9ZZZZ</name>
<reference evidence="1" key="1">
    <citation type="journal article" date="2015" name="Nature">
        <title>Complex archaea that bridge the gap between prokaryotes and eukaryotes.</title>
        <authorList>
            <person name="Spang A."/>
            <person name="Saw J.H."/>
            <person name="Jorgensen S.L."/>
            <person name="Zaremba-Niedzwiedzka K."/>
            <person name="Martijn J."/>
            <person name="Lind A.E."/>
            <person name="van Eijk R."/>
            <person name="Schleper C."/>
            <person name="Guy L."/>
            <person name="Ettema T.J."/>
        </authorList>
    </citation>
    <scope>NUCLEOTIDE SEQUENCE</scope>
</reference>
<dbReference type="EMBL" id="LAZR01066943">
    <property type="protein sequence ID" value="KKK52589.1"/>
    <property type="molecule type" value="Genomic_DNA"/>
</dbReference>